<proteinExistence type="predicted"/>
<organism evidence="1 2">
    <name type="scientific">Dyella telluris</name>
    <dbReference type="NCBI Taxonomy" id="2763498"/>
    <lineage>
        <taxon>Bacteria</taxon>
        <taxon>Pseudomonadati</taxon>
        <taxon>Pseudomonadota</taxon>
        <taxon>Gammaproteobacteria</taxon>
        <taxon>Lysobacterales</taxon>
        <taxon>Rhodanobacteraceae</taxon>
        <taxon>Dyella</taxon>
    </lineage>
</organism>
<sequence>MSDQLDCFGSVVLHDAADAYCSNCQFFKACSEKVEEVRKEIAALRAEGEAKPKTALDMAIAHVRTTRKLATKKPAKTEAKITPTIVLTSTGETVTLAKKAAEAVDRWNKKGFDLGSIVSGANPFKGEVKFPAMFVQAYHELRETLGSHLVPRKEHISRVNELLRTADGAEWSVASLTSNYKLTKDALEFVGVNMVSP</sequence>
<keyword evidence="2" id="KW-1185">Reference proteome</keyword>
<name>A0A7G8Q4R1_9GAMM</name>
<gene>
    <name evidence="1" type="ORF">H8F01_00885</name>
</gene>
<reference evidence="1 2" key="1">
    <citation type="submission" date="2020-08" db="EMBL/GenBank/DDBJ databases">
        <title>Dyella sp. G9 isolated from forest soil.</title>
        <authorList>
            <person name="Fu J."/>
            <person name="Qiu L."/>
        </authorList>
    </citation>
    <scope>NUCLEOTIDE SEQUENCE [LARGE SCALE GENOMIC DNA]</scope>
    <source>
        <strain evidence="1 2">G9</strain>
    </source>
</reference>
<evidence type="ECO:0000313" key="2">
    <source>
        <dbReference type="Proteomes" id="UP000515873"/>
    </source>
</evidence>
<protein>
    <submittedName>
        <fullName evidence="1">Uncharacterized protein</fullName>
    </submittedName>
</protein>
<dbReference type="AlphaFoldDB" id="A0A7G8Q4R1"/>
<evidence type="ECO:0000313" key="1">
    <source>
        <dbReference type="EMBL" id="QNK01769.1"/>
    </source>
</evidence>
<dbReference type="KEGG" id="dtl:H8F01_00885"/>
<dbReference type="RefSeq" id="WP_187057228.1">
    <property type="nucleotide sequence ID" value="NZ_CP060412.1"/>
</dbReference>
<dbReference type="EMBL" id="CP060412">
    <property type="protein sequence ID" value="QNK01769.1"/>
    <property type="molecule type" value="Genomic_DNA"/>
</dbReference>
<dbReference type="Proteomes" id="UP000515873">
    <property type="component" value="Chromosome"/>
</dbReference>
<accession>A0A7G8Q4R1</accession>